<organism evidence="4 5">
    <name type="scientific">Deinandra increscens subsp. villosa</name>
    <dbReference type="NCBI Taxonomy" id="3103831"/>
    <lineage>
        <taxon>Eukaryota</taxon>
        <taxon>Viridiplantae</taxon>
        <taxon>Streptophyta</taxon>
        <taxon>Embryophyta</taxon>
        <taxon>Tracheophyta</taxon>
        <taxon>Spermatophyta</taxon>
        <taxon>Magnoliopsida</taxon>
        <taxon>eudicotyledons</taxon>
        <taxon>Gunneridae</taxon>
        <taxon>Pentapetalae</taxon>
        <taxon>asterids</taxon>
        <taxon>campanulids</taxon>
        <taxon>Asterales</taxon>
        <taxon>Asteraceae</taxon>
        <taxon>Asteroideae</taxon>
        <taxon>Heliantheae alliance</taxon>
        <taxon>Madieae</taxon>
        <taxon>Madiinae</taxon>
        <taxon>Deinandra</taxon>
    </lineage>
</organism>
<feature type="repeat" description="ANK" evidence="1">
    <location>
        <begin position="78"/>
        <end position="111"/>
    </location>
</feature>
<protein>
    <recommendedName>
        <fullName evidence="6">Tetratricopeptide repeat protein</fullName>
    </recommendedName>
</protein>
<feature type="repeat" description="TPR" evidence="2">
    <location>
        <begin position="174"/>
        <end position="207"/>
    </location>
</feature>
<dbReference type="SUPFAM" id="SSF48452">
    <property type="entry name" value="TPR-like"/>
    <property type="match status" value="1"/>
</dbReference>
<sequence length="241" mass="25976">MLRYSSGGDFATAKRKYDDSTTAPPPSTARRQTGFSAPIIPSHSSDSASAYNSVPPPVDEIELAKQRAKRSLLWMDKEGKTPLMLACMNTQLYDVGKTLIVMGANVNAYRPGRQAGTPLHHAAGSGLGEMVNLLLSHGANALTLNDDCQTALDVARVKGYSNIVRAIELRPNFADAWSNLGSAYMRKGRLTEAAQCCRQALSLNPRLVDAHSNLGNLMKAQGSVQQHALQSKPDYAMAFGE</sequence>
<keyword evidence="1" id="KW-0040">ANK repeat</keyword>
<dbReference type="SMART" id="SM00028">
    <property type="entry name" value="TPR"/>
    <property type="match status" value="1"/>
</dbReference>
<proteinExistence type="predicted"/>
<dbReference type="Pfam" id="PF12796">
    <property type="entry name" value="Ank_2"/>
    <property type="match status" value="1"/>
</dbReference>
<dbReference type="Gene3D" id="1.25.40.10">
    <property type="entry name" value="Tetratricopeptide repeat domain"/>
    <property type="match status" value="1"/>
</dbReference>
<feature type="repeat" description="ANK" evidence="1">
    <location>
        <begin position="114"/>
        <end position="146"/>
    </location>
</feature>
<dbReference type="PROSITE" id="PS50297">
    <property type="entry name" value="ANK_REP_REGION"/>
    <property type="match status" value="2"/>
</dbReference>
<dbReference type="InterPro" id="IPR019734">
    <property type="entry name" value="TPR_rpt"/>
</dbReference>
<evidence type="ECO:0000313" key="5">
    <source>
        <dbReference type="Proteomes" id="UP001408789"/>
    </source>
</evidence>
<evidence type="ECO:0000256" key="1">
    <source>
        <dbReference type="PROSITE-ProRule" id="PRU00023"/>
    </source>
</evidence>
<dbReference type="SUPFAM" id="SSF48403">
    <property type="entry name" value="Ankyrin repeat"/>
    <property type="match status" value="1"/>
</dbReference>
<evidence type="ECO:0000256" key="3">
    <source>
        <dbReference type="SAM" id="MobiDB-lite"/>
    </source>
</evidence>
<keyword evidence="5" id="KW-1185">Reference proteome</keyword>
<dbReference type="InterPro" id="IPR002110">
    <property type="entry name" value="Ankyrin_rpt"/>
</dbReference>
<dbReference type="InterPro" id="IPR037919">
    <property type="entry name" value="OGT"/>
</dbReference>
<name>A0AAP0C719_9ASTR</name>
<dbReference type="SMART" id="SM00248">
    <property type="entry name" value="ANK"/>
    <property type="match status" value="2"/>
</dbReference>
<gene>
    <name evidence="4" type="ORF">SSX86_032478</name>
</gene>
<reference evidence="4 5" key="1">
    <citation type="submission" date="2024-04" db="EMBL/GenBank/DDBJ databases">
        <title>The reference genome of an endangered Asteraceae, Deinandra increscens subsp. villosa, native to the Central Coast of California.</title>
        <authorList>
            <person name="Guilliams M."/>
            <person name="Hasenstab-Lehman K."/>
            <person name="Meyer R."/>
            <person name="Mcevoy S."/>
        </authorList>
    </citation>
    <scope>NUCLEOTIDE SEQUENCE [LARGE SCALE GENOMIC DNA]</scope>
    <source>
        <tissue evidence="4">Leaf</tissue>
    </source>
</reference>
<dbReference type="GO" id="GO:0097363">
    <property type="term" value="F:protein O-acetylglucosaminyltransferase activity"/>
    <property type="evidence" value="ECO:0007669"/>
    <property type="project" value="TreeGrafter"/>
</dbReference>
<dbReference type="Pfam" id="PF00515">
    <property type="entry name" value="TPR_1"/>
    <property type="match status" value="1"/>
</dbReference>
<dbReference type="PROSITE" id="PS50005">
    <property type="entry name" value="TPR"/>
    <property type="match status" value="1"/>
</dbReference>
<dbReference type="AlphaFoldDB" id="A0AAP0C719"/>
<dbReference type="Proteomes" id="UP001408789">
    <property type="component" value="Unassembled WGS sequence"/>
</dbReference>
<dbReference type="InterPro" id="IPR036770">
    <property type="entry name" value="Ankyrin_rpt-contain_sf"/>
</dbReference>
<dbReference type="Gene3D" id="1.25.40.20">
    <property type="entry name" value="Ankyrin repeat-containing domain"/>
    <property type="match status" value="1"/>
</dbReference>
<evidence type="ECO:0000256" key="2">
    <source>
        <dbReference type="PROSITE-ProRule" id="PRU00339"/>
    </source>
</evidence>
<dbReference type="PROSITE" id="PS50088">
    <property type="entry name" value="ANK_REPEAT"/>
    <property type="match status" value="2"/>
</dbReference>
<feature type="compositionally biased region" description="Low complexity" evidence="3">
    <location>
        <begin position="36"/>
        <end position="50"/>
    </location>
</feature>
<feature type="region of interest" description="Disordered" evidence="3">
    <location>
        <begin position="1"/>
        <end position="53"/>
    </location>
</feature>
<dbReference type="EMBL" id="JBCNJP010011563">
    <property type="protein sequence ID" value="KAK9048557.1"/>
    <property type="molecule type" value="Genomic_DNA"/>
</dbReference>
<dbReference type="InterPro" id="IPR011990">
    <property type="entry name" value="TPR-like_helical_dom_sf"/>
</dbReference>
<evidence type="ECO:0008006" key="6">
    <source>
        <dbReference type="Google" id="ProtNLM"/>
    </source>
</evidence>
<evidence type="ECO:0000313" key="4">
    <source>
        <dbReference type="EMBL" id="KAK9048557.1"/>
    </source>
</evidence>
<dbReference type="PANTHER" id="PTHR44366">
    <property type="entry name" value="UDP-N-ACETYLGLUCOSAMINE--PEPTIDE N-ACETYLGLUCOSAMINYLTRANSFERASE 110 KDA SUBUNIT"/>
    <property type="match status" value="1"/>
</dbReference>
<feature type="non-terminal residue" evidence="4">
    <location>
        <position position="241"/>
    </location>
</feature>
<keyword evidence="2" id="KW-0802">TPR repeat</keyword>
<dbReference type="PANTHER" id="PTHR44366:SF1">
    <property type="entry name" value="UDP-N-ACETYLGLUCOSAMINE--PEPTIDE N-ACETYLGLUCOSAMINYLTRANSFERASE 110 KDA SUBUNIT"/>
    <property type="match status" value="1"/>
</dbReference>
<comment type="caution">
    <text evidence="4">The sequence shown here is derived from an EMBL/GenBank/DDBJ whole genome shotgun (WGS) entry which is preliminary data.</text>
</comment>
<dbReference type="PROSITE" id="PS50293">
    <property type="entry name" value="TPR_REGION"/>
    <property type="match status" value="1"/>
</dbReference>
<accession>A0AAP0C719</accession>
<dbReference type="GO" id="GO:0006493">
    <property type="term" value="P:protein O-linked glycosylation"/>
    <property type="evidence" value="ECO:0007669"/>
    <property type="project" value="InterPro"/>
</dbReference>